<name>A0A5K1JDL6_9ACTN</name>
<protein>
    <submittedName>
        <fullName evidence="1">Uncharacterized protein</fullName>
    </submittedName>
</protein>
<dbReference type="Proteomes" id="UP000361836">
    <property type="component" value="Unassembled WGS sequence"/>
</dbReference>
<evidence type="ECO:0000313" key="2">
    <source>
        <dbReference type="Proteomes" id="UP000361836"/>
    </source>
</evidence>
<sequence>MELLGLHLARPWYVRLRLLMWWNQPSTKTPRFVSVEFMKMQGTNNPPTP</sequence>
<accession>A0A5K1JDL6</accession>
<evidence type="ECO:0000313" key="1">
    <source>
        <dbReference type="EMBL" id="VWM02195.1"/>
    </source>
</evidence>
<keyword evidence="2" id="KW-1185">Reference proteome</keyword>
<dbReference type="EMBL" id="CABWIE010000036">
    <property type="protein sequence ID" value="VWM02195.1"/>
    <property type="molecule type" value="Genomic_DNA"/>
</dbReference>
<organism evidence="1 2">
    <name type="scientific">Collinsella aerofaciens</name>
    <dbReference type="NCBI Taxonomy" id="74426"/>
    <lineage>
        <taxon>Bacteria</taxon>
        <taxon>Bacillati</taxon>
        <taxon>Actinomycetota</taxon>
        <taxon>Coriobacteriia</taxon>
        <taxon>Coriobacteriales</taxon>
        <taxon>Coriobacteriaceae</taxon>
        <taxon>Collinsella</taxon>
    </lineage>
</organism>
<proteinExistence type="predicted"/>
<dbReference type="AlphaFoldDB" id="A0A5K1JDL6"/>
<reference evidence="1 2" key="1">
    <citation type="submission" date="2019-10" db="EMBL/GenBank/DDBJ databases">
        <authorList>
            <person name="Wolf R A."/>
        </authorList>
    </citation>
    <scope>NUCLEOTIDE SEQUENCE [LARGE SCALE GENOMIC DNA]</scope>
    <source>
        <strain evidence="1">Collinsella_aerofaciens_MC2</strain>
    </source>
</reference>
<gene>
    <name evidence="1" type="ORF">KCJAJFAP_01085</name>
</gene>